<gene>
    <name evidence="4" type="ORF">FH603_4978</name>
</gene>
<name>A0ABR6WDS9_9BACT</name>
<keyword evidence="5" id="KW-1185">Reference proteome</keyword>
<dbReference type="EMBL" id="VFIA01000046">
    <property type="protein sequence ID" value="MBC3794449.1"/>
    <property type="molecule type" value="Genomic_DNA"/>
</dbReference>
<feature type="region of interest" description="Disordered" evidence="2">
    <location>
        <begin position="219"/>
        <end position="241"/>
    </location>
</feature>
<organism evidence="4 5">
    <name type="scientific">Spirosoma utsteinense</name>
    <dbReference type="NCBI Taxonomy" id="2585773"/>
    <lineage>
        <taxon>Bacteria</taxon>
        <taxon>Pseudomonadati</taxon>
        <taxon>Bacteroidota</taxon>
        <taxon>Cytophagia</taxon>
        <taxon>Cytophagales</taxon>
        <taxon>Cytophagaceae</taxon>
        <taxon>Spirosoma</taxon>
    </lineage>
</organism>
<feature type="transmembrane region" description="Helical" evidence="3">
    <location>
        <begin position="119"/>
        <end position="139"/>
    </location>
</feature>
<reference evidence="4 5" key="1">
    <citation type="submission" date="2019-06" db="EMBL/GenBank/DDBJ databases">
        <title>Spirosoma utsteinense sp. nov. isolated from Antarctic ice-free soils.</title>
        <authorList>
            <person name="Tahon G."/>
        </authorList>
    </citation>
    <scope>NUCLEOTIDE SEQUENCE [LARGE SCALE GENOMIC DNA]</scope>
    <source>
        <strain evidence="4 5">LMG 31447</strain>
    </source>
</reference>
<accession>A0ABR6WDS9</accession>
<keyword evidence="3" id="KW-0472">Membrane</keyword>
<evidence type="ECO:0000313" key="4">
    <source>
        <dbReference type="EMBL" id="MBC3794449.1"/>
    </source>
</evidence>
<protein>
    <submittedName>
        <fullName evidence="4">Uncharacterized protein</fullName>
    </submittedName>
</protein>
<evidence type="ECO:0000256" key="2">
    <source>
        <dbReference type="SAM" id="MobiDB-lite"/>
    </source>
</evidence>
<comment type="caution">
    <text evidence="4">The sequence shown here is derived from an EMBL/GenBank/DDBJ whole genome shotgun (WGS) entry which is preliminary data.</text>
</comment>
<feature type="transmembrane region" description="Helical" evidence="3">
    <location>
        <begin position="151"/>
        <end position="173"/>
    </location>
</feature>
<dbReference type="RefSeq" id="WP_186740988.1">
    <property type="nucleotide sequence ID" value="NZ_VFIA01000046.1"/>
</dbReference>
<keyword evidence="3" id="KW-0812">Transmembrane</keyword>
<proteinExistence type="predicted"/>
<evidence type="ECO:0000256" key="3">
    <source>
        <dbReference type="SAM" id="Phobius"/>
    </source>
</evidence>
<dbReference type="Proteomes" id="UP000700732">
    <property type="component" value="Unassembled WGS sequence"/>
</dbReference>
<keyword evidence="1" id="KW-0175">Coiled coil</keyword>
<sequence length="241" mass="27114">MKNNNFPTKKTCPACGEEFETLNKRQLYCIGDKCKNAYHTRKNKEEKERVARTMDELTAELNQHKARPHTPPPPPGTITKQWQILDQPYQTLLLEYGQKEQEKEEIDRQIRQLTGPGPGLLWGVGIGIFLALIPISLYYEARRRKGLGMTFWVISLGGLGLMGASGGVLGGWVRNSLRTEAEEQQLADQLDKQQAKRAEISQWLQSAEQRLATLASARDKVAKYGPPSTTPPDEEAWAKPS</sequence>
<keyword evidence="3" id="KW-1133">Transmembrane helix</keyword>
<evidence type="ECO:0000313" key="5">
    <source>
        <dbReference type="Proteomes" id="UP000700732"/>
    </source>
</evidence>
<feature type="coiled-coil region" evidence="1">
    <location>
        <begin position="47"/>
        <end position="109"/>
    </location>
</feature>
<evidence type="ECO:0000256" key="1">
    <source>
        <dbReference type="SAM" id="Coils"/>
    </source>
</evidence>